<dbReference type="Gene3D" id="3.40.50.2020">
    <property type="match status" value="1"/>
</dbReference>
<keyword evidence="11 12" id="KW-0660">Purine salvage</keyword>
<keyword evidence="9 12" id="KW-0328">Glycosyltransferase</keyword>
<proteinExistence type="inferred from homology"/>
<comment type="catalytic activity">
    <reaction evidence="1 12">
        <text>AMP + diphosphate = 5-phospho-alpha-D-ribose 1-diphosphate + adenine</text>
        <dbReference type="Rhea" id="RHEA:16609"/>
        <dbReference type="ChEBI" id="CHEBI:16708"/>
        <dbReference type="ChEBI" id="CHEBI:33019"/>
        <dbReference type="ChEBI" id="CHEBI:58017"/>
        <dbReference type="ChEBI" id="CHEBI:456215"/>
        <dbReference type="EC" id="2.4.2.7"/>
    </reaction>
</comment>
<evidence type="ECO:0000256" key="5">
    <source>
        <dbReference type="ARBA" id="ARBA00008391"/>
    </source>
</evidence>
<dbReference type="HAMAP" id="MF_00004">
    <property type="entry name" value="Aden_phosphoribosyltr"/>
    <property type="match status" value="1"/>
</dbReference>
<keyword evidence="10 12" id="KW-0808">Transferase</keyword>
<accession>A0A928ZYY3</accession>
<dbReference type="InterPro" id="IPR029057">
    <property type="entry name" value="PRTase-like"/>
</dbReference>
<name>A0A928ZYY3_LEPEC</name>
<dbReference type="GO" id="GO:0006168">
    <property type="term" value="P:adenine salvage"/>
    <property type="evidence" value="ECO:0007669"/>
    <property type="project" value="InterPro"/>
</dbReference>
<sequence>MKSTADIRTLIREIPDFPKPGILFRDITTLLQDADGLKASIDLMAEQVAPHQPDCIVGIESRGFIFGMPLAYQLGLSFIPVRKPGKLPAAVHQVSYDLEYGQDSLEVHQDALQGGHRPLIVDDLLATGGTAAAAAQLIQQTGATLAGFSFVIELSDLNGRQKLPDGVPITTLLSY</sequence>
<gene>
    <name evidence="12" type="primary">apt</name>
    <name evidence="14" type="ORF">IQ260_25435</name>
</gene>
<evidence type="ECO:0000256" key="9">
    <source>
        <dbReference type="ARBA" id="ARBA00022676"/>
    </source>
</evidence>
<evidence type="ECO:0000256" key="10">
    <source>
        <dbReference type="ARBA" id="ARBA00022679"/>
    </source>
</evidence>
<dbReference type="InterPro" id="IPR050054">
    <property type="entry name" value="UPRTase/APRTase"/>
</dbReference>
<comment type="caution">
    <text evidence="14">The sequence shown here is derived from an EMBL/GenBank/DDBJ whole genome shotgun (WGS) entry which is preliminary data.</text>
</comment>
<evidence type="ECO:0000313" key="14">
    <source>
        <dbReference type="EMBL" id="MBE9069988.1"/>
    </source>
</evidence>
<dbReference type="EC" id="2.4.2.7" evidence="7 12"/>
<keyword evidence="15" id="KW-1185">Reference proteome</keyword>
<dbReference type="EMBL" id="JADEXP010000353">
    <property type="protein sequence ID" value="MBE9069988.1"/>
    <property type="molecule type" value="Genomic_DNA"/>
</dbReference>
<dbReference type="InterPro" id="IPR000836">
    <property type="entry name" value="PRTase_dom"/>
</dbReference>
<comment type="subcellular location">
    <subcellularLocation>
        <location evidence="3 12">Cytoplasm</location>
    </subcellularLocation>
</comment>
<evidence type="ECO:0000256" key="11">
    <source>
        <dbReference type="ARBA" id="ARBA00022726"/>
    </source>
</evidence>
<evidence type="ECO:0000256" key="8">
    <source>
        <dbReference type="ARBA" id="ARBA00022490"/>
    </source>
</evidence>
<dbReference type="GO" id="GO:0005737">
    <property type="term" value="C:cytoplasm"/>
    <property type="evidence" value="ECO:0007669"/>
    <property type="project" value="UniProtKB-SubCell"/>
</dbReference>
<evidence type="ECO:0000256" key="6">
    <source>
        <dbReference type="ARBA" id="ARBA00011738"/>
    </source>
</evidence>
<dbReference type="Pfam" id="PF00156">
    <property type="entry name" value="Pribosyltran"/>
    <property type="match status" value="1"/>
</dbReference>
<evidence type="ECO:0000256" key="3">
    <source>
        <dbReference type="ARBA" id="ARBA00004496"/>
    </source>
</evidence>
<evidence type="ECO:0000256" key="4">
    <source>
        <dbReference type="ARBA" id="ARBA00004659"/>
    </source>
</evidence>
<dbReference type="GO" id="GO:0044209">
    <property type="term" value="P:AMP salvage"/>
    <property type="evidence" value="ECO:0007669"/>
    <property type="project" value="UniProtKB-UniRule"/>
</dbReference>
<keyword evidence="8 12" id="KW-0963">Cytoplasm</keyword>
<dbReference type="PANTHER" id="PTHR32315:SF3">
    <property type="entry name" value="ADENINE PHOSPHORIBOSYLTRANSFERASE"/>
    <property type="match status" value="1"/>
</dbReference>
<comment type="similarity">
    <text evidence="5 12">Belongs to the purine/pyrimidine phosphoribosyltransferase family.</text>
</comment>
<evidence type="ECO:0000256" key="12">
    <source>
        <dbReference type="HAMAP-Rule" id="MF_00004"/>
    </source>
</evidence>
<evidence type="ECO:0000256" key="7">
    <source>
        <dbReference type="ARBA" id="ARBA00011893"/>
    </source>
</evidence>
<dbReference type="InterPro" id="IPR005764">
    <property type="entry name" value="Ade_phspho_trans"/>
</dbReference>
<evidence type="ECO:0000256" key="1">
    <source>
        <dbReference type="ARBA" id="ARBA00000868"/>
    </source>
</evidence>
<dbReference type="CDD" id="cd06223">
    <property type="entry name" value="PRTases_typeI"/>
    <property type="match status" value="1"/>
</dbReference>
<dbReference type="NCBIfam" id="NF002636">
    <property type="entry name" value="PRK02304.1-5"/>
    <property type="match status" value="1"/>
</dbReference>
<dbReference type="FunFam" id="3.40.50.2020:FF:000004">
    <property type="entry name" value="Adenine phosphoribosyltransferase"/>
    <property type="match status" value="1"/>
</dbReference>
<evidence type="ECO:0000256" key="2">
    <source>
        <dbReference type="ARBA" id="ARBA00003968"/>
    </source>
</evidence>
<dbReference type="NCBIfam" id="TIGR01090">
    <property type="entry name" value="apt"/>
    <property type="match status" value="1"/>
</dbReference>
<feature type="domain" description="Phosphoribosyltransferase" evidence="13">
    <location>
        <begin position="42"/>
        <end position="152"/>
    </location>
</feature>
<comment type="function">
    <text evidence="2 12">Catalyzes a salvage reaction resulting in the formation of AMP, that is energically less costly than de novo synthesis.</text>
</comment>
<dbReference type="PANTHER" id="PTHR32315">
    <property type="entry name" value="ADENINE PHOSPHORIBOSYLTRANSFERASE"/>
    <property type="match status" value="1"/>
</dbReference>
<dbReference type="SUPFAM" id="SSF53271">
    <property type="entry name" value="PRTase-like"/>
    <property type="match status" value="1"/>
</dbReference>
<dbReference type="Proteomes" id="UP000615026">
    <property type="component" value="Unassembled WGS sequence"/>
</dbReference>
<dbReference type="GO" id="GO:0006166">
    <property type="term" value="P:purine ribonucleoside salvage"/>
    <property type="evidence" value="ECO:0007669"/>
    <property type="project" value="UniProtKB-UniRule"/>
</dbReference>
<evidence type="ECO:0000259" key="13">
    <source>
        <dbReference type="Pfam" id="PF00156"/>
    </source>
</evidence>
<dbReference type="GO" id="GO:0016208">
    <property type="term" value="F:AMP binding"/>
    <property type="evidence" value="ECO:0007669"/>
    <property type="project" value="TreeGrafter"/>
</dbReference>
<dbReference type="GO" id="GO:0002055">
    <property type="term" value="F:adenine binding"/>
    <property type="evidence" value="ECO:0007669"/>
    <property type="project" value="TreeGrafter"/>
</dbReference>
<dbReference type="GO" id="GO:0003999">
    <property type="term" value="F:adenine phosphoribosyltransferase activity"/>
    <property type="evidence" value="ECO:0007669"/>
    <property type="project" value="UniProtKB-UniRule"/>
</dbReference>
<dbReference type="AlphaFoldDB" id="A0A928ZYY3"/>
<protein>
    <recommendedName>
        <fullName evidence="7 12">Adenine phosphoribosyltransferase</fullName>
        <shortName evidence="12">APRT</shortName>
        <ecNumber evidence="7 12">2.4.2.7</ecNumber>
    </recommendedName>
</protein>
<dbReference type="NCBIfam" id="NF002634">
    <property type="entry name" value="PRK02304.1-3"/>
    <property type="match status" value="1"/>
</dbReference>
<reference evidence="14" key="1">
    <citation type="submission" date="2020-10" db="EMBL/GenBank/DDBJ databases">
        <authorList>
            <person name="Castelo-Branco R."/>
            <person name="Eusebio N."/>
            <person name="Adriana R."/>
            <person name="Vieira A."/>
            <person name="Brugerolle De Fraissinette N."/>
            <person name="Rezende De Castro R."/>
            <person name="Schneider M.P."/>
            <person name="Vasconcelos V."/>
            <person name="Leao P.N."/>
        </authorList>
    </citation>
    <scope>NUCLEOTIDE SEQUENCE</scope>
    <source>
        <strain evidence="14">LEGE 11479</strain>
    </source>
</reference>
<comment type="subunit">
    <text evidence="6 12">Homodimer.</text>
</comment>
<organism evidence="14 15">
    <name type="scientific">Leptolyngbya cf. ectocarpi LEGE 11479</name>
    <dbReference type="NCBI Taxonomy" id="1828722"/>
    <lineage>
        <taxon>Bacteria</taxon>
        <taxon>Bacillati</taxon>
        <taxon>Cyanobacteriota</taxon>
        <taxon>Cyanophyceae</taxon>
        <taxon>Leptolyngbyales</taxon>
        <taxon>Leptolyngbyaceae</taxon>
        <taxon>Leptolyngbya group</taxon>
        <taxon>Leptolyngbya</taxon>
    </lineage>
</organism>
<comment type="pathway">
    <text evidence="4 12">Purine metabolism; AMP biosynthesis via salvage pathway; AMP from adenine: step 1/1.</text>
</comment>
<evidence type="ECO:0000313" key="15">
    <source>
        <dbReference type="Proteomes" id="UP000615026"/>
    </source>
</evidence>
<dbReference type="RefSeq" id="WP_193995870.1">
    <property type="nucleotide sequence ID" value="NZ_JADEXP010000353.1"/>
</dbReference>